<keyword evidence="3" id="KW-1185">Reference proteome</keyword>
<evidence type="ECO:0000256" key="1">
    <source>
        <dbReference type="SAM" id="MobiDB-lite"/>
    </source>
</evidence>
<evidence type="ECO:0000313" key="3">
    <source>
        <dbReference type="Proteomes" id="UP000618931"/>
    </source>
</evidence>
<gene>
    <name evidence="2" type="ORF">I2H31_17355</name>
</gene>
<reference evidence="2 3" key="1">
    <citation type="submission" date="2020-11" db="EMBL/GenBank/DDBJ databases">
        <authorList>
            <person name="Kim M.K."/>
        </authorList>
    </citation>
    <scope>NUCLEOTIDE SEQUENCE [LARGE SCALE GENOMIC DNA]</scope>
    <source>
        <strain evidence="2 3">BT662</strain>
    </source>
</reference>
<accession>A0ABS0I7G8</accession>
<dbReference type="SUPFAM" id="SSF49464">
    <property type="entry name" value="Carboxypeptidase regulatory domain-like"/>
    <property type="match status" value="1"/>
</dbReference>
<organism evidence="2 3">
    <name type="scientific">Hymenobacter ruricola</name>
    <dbReference type="NCBI Taxonomy" id="2791023"/>
    <lineage>
        <taxon>Bacteria</taxon>
        <taxon>Pseudomonadati</taxon>
        <taxon>Bacteroidota</taxon>
        <taxon>Cytophagia</taxon>
        <taxon>Cytophagales</taxon>
        <taxon>Hymenobacteraceae</taxon>
        <taxon>Hymenobacter</taxon>
    </lineage>
</organism>
<sequence>MRRSTALTIPQPCHESWDAMTPTATGRHCAACQKTVVDFTRKTDAEILAFLAGAASGRTCGRFAAGQLARPLQRAVSAAPTARWRAWLVAAVAVWAVREGVSPAAWAQAPAETRARYWGGPVPATLPVEGPPLAAKGSATTTSNQPAESREATMGAPLALEVQPLTIRGAVTDAATGEGVPGATVLVQGTTVGASTSADGSFQLPIPAELVGPAGVPLRVSFIGYVAQSRVLAADSAGTAQLIRLEADTKGLIGEIVVTSLYRALPPAPWHPRALFGWGKYWLTRPFRRW</sequence>
<dbReference type="InterPro" id="IPR008969">
    <property type="entry name" value="CarboxyPept-like_regulatory"/>
</dbReference>
<feature type="compositionally biased region" description="Polar residues" evidence="1">
    <location>
        <begin position="138"/>
        <end position="147"/>
    </location>
</feature>
<protein>
    <submittedName>
        <fullName evidence="2">Carboxypeptidase-like regulatory domain-containing protein</fullName>
    </submittedName>
</protein>
<evidence type="ECO:0000313" key="2">
    <source>
        <dbReference type="EMBL" id="MBF9222875.1"/>
    </source>
</evidence>
<dbReference type="Proteomes" id="UP000618931">
    <property type="component" value="Unassembled WGS sequence"/>
</dbReference>
<dbReference type="RefSeq" id="WP_196294324.1">
    <property type="nucleotide sequence ID" value="NZ_JADQDM010000010.1"/>
</dbReference>
<dbReference type="Pfam" id="PF13715">
    <property type="entry name" value="CarbopepD_reg_2"/>
    <property type="match status" value="1"/>
</dbReference>
<name>A0ABS0I7G8_9BACT</name>
<proteinExistence type="predicted"/>
<feature type="region of interest" description="Disordered" evidence="1">
    <location>
        <begin position="132"/>
        <end position="151"/>
    </location>
</feature>
<dbReference type="Gene3D" id="2.60.40.1120">
    <property type="entry name" value="Carboxypeptidase-like, regulatory domain"/>
    <property type="match status" value="1"/>
</dbReference>
<comment type="caution">
    <text evidence="2">The sequence shown here is derived from an EMBL/GenBank/DDBJ whole genome shotgun (WGS) entry which is preliminary data.</text>
</comment>
<dbReference type="EMBL" id="JADQDM010000010">
    <property type="protein sequence ID" value="MBF9222875.1"/>
    <property type="molecule type" value="Genomic_DNA"/>
</dbReference>